<proteinExistence type="predicted"/>
<sequence>MKVHHINILLFALPLNILVYNQRNHKNTTNHTPKIPSKRLLCKCDIYEPANYVNHPQMKSVMDNFSKQTQQRFHEYDDRMKTTRQKCKDRCDKEIQKIILKDKLEKQMAQQLSTLETKIDTDDIPTCICKKSVADKVEKTCLRCAQNLGGIVAPSLGVLAGIAEGALYAWKPTALDAAIKAAITKGATKISAAGAEAGLKAGKALVIKFLEESGVDKLCPNLFESIRNTIPYNEVAKYSESIFSQKLQACSASASSSGNQAMCTKFEIGFGLMDPKTHNPIGLPKSTRIKGMLEEVIAGAEKGAKAAEDAAKVEAAAAITEKEAVLFEAGFNSSISSINAAIIASIVAIIIIVLVMVIIYKILRYRRKKKMKKKLQYIKLLEE</sequence>
<evidence type="ECO:0000313" key="3">
    <source>
        <dbReference type="EMBL" id="CDO61571.1"/>
    </source>
</evidence>
<dbReference type="Proteomes" id="UP000027581">
    <property type="component" value="Unassembled WGS sequence"/>
</dbReference>
<keyword evidence="1" id="KW-0472">Membrane</keyword>
<accession>A0A060RLX0</accession>
<dbReference type="Pfam" id="PF02009">
    <property type="entry name" value="RIFIN"/>
    <property type="match status" value="1"/>
</dbReference>
<keyword evidence="4" id="KW-1185">Reference proteome</keyword>
<dbReference type="AlphaFoldDB" id="A0A060RLX0"/>
<feature type="chain" id="PRO_5001586460" evidence="2">
    <location>
        <begin position="22"/>
        <end position="383"/>
    </location>
</feature>
<evidence type="ECO:0000256" key="1">
    <source>
        <dbReference type="SAM" id="Phobius"/>
    </source>
</evidence>
<evidence type="ECO:0000313" key="4">
    <source>
        <dbReference type="Proteomes" id="UP000027581"/>
    </source>
</evidence>
<protein>
    <submittedName>
        <fullName evidence="3">Rifin</fullName>
    </submittedName>
</protein>
<keyword evidence="1" id="KW-1133">Transmembrane helix</keyword>
<name>A0A060RLX0_PLARE</name>
<dbReference type="InterPro" id="IPR006373">
    <property type="entry name" value="VSA_Rifin"/>
</dbReference>
<dbReference type="EMBL" id="HG810437">
    <property type="protein sequence ID" value="CDO61571.1"/>
    <property type="molecule type" value="Genomic_DNA"/>
</dbReference>
<reference evidence="3" key="2">
    <citation type="submission" date="2014-05" db="EMBL/GenBank/DDBJ databases">
        <title>The genome sequences of chimpanzee malaria parasites reveal the path to human adaptation.</title>
        <authorList>
            <person name="Otto T.D."/>
            <person name="Rayner J.C."/>
            <person name="Boehme U."/>
            <person name="Pain A."/>
            <person name="Spottiswoode N."/>
            <person name="Sanders M."/>
            <person name="Quail M."/>
            <person name="Ollomo B."/>
            <person name="Renaud F."/>
            <person name="Thomas A.W."/>
            <person name="Prugnolle F."/>
            <person name="Conway D.J."/>
            <person name="Newbold C."/>
            <person name="Berriman M."/>
        </authorList>
    </citation>
    <scope>NUCLEOTIDE SEQUENCE [LARGE SCALE GENOMIC DNA]</scope>
    <source>
        <strain evidence="3">CDC</strain>
    </source>
</reference>
<dbReference type="SUPFAM" id="SSF47473">
    <property type="entry name" value="EF-hand"/>
    <property type="match status" value="1"/>
</dbReference>
<keyword evidence="1" id="KW-0812">Transmembrane</keyword>
<evidence type="ECO:0000256" key="2">
    <source>
        <dbReference type="SAM" id="SignalP"/>
    </source>
</evidence>
<dbReference type="VEuPathDB" id="PlasmoDB:PRCDC_0020900"/>
<dbReference type="NCBIfam" id="TIGR01477">
    <property type="entry name" value="RIFIN"/>
    <property type="match status" value="1"/>
</dbReference>
<gene>
    <name evidence="3" type="primary">RIF</name>
    <name evidence="3" type="ORF">PRCDC_0020900</name>
</gene>
<organism evidence="3 4">
    <name type="scientific">Plasmodium reichenowi</name>
    <dbReference type="NCBI Taxonomy" id="5854"/>
    <lineage>
        <taxon>Eukaryota</taxon>
        <taxon>Sar</taxon>
        <taxon>Alveolata</taxon>
        <taxon>Apicomplexa</taxon>
        <taxon>Aconoidasida</taxon>
        <taxon>Haemosporida</taxon>
        <taxon>Plasmodiidae</taxon>
        <taxon>Plasmodium</taxon>
        <taxon>Plasmodium (Laverania)</taxon>
    </lineage>
</organism>
<keyword evidence="2" id="KW-0732">Signal</keyword>
<dbReference type="PhylomeDB" id="A0A060RLX0"/>
<feature type="signal peptide" evidence="2">
    <location>
        <begin position="1"/>
        <end position="21"/>
    </location>
</feature>
<dbReference type="VEuPathDB" id="PlasmoDB:PRG01_0040400"/>
<reference evidence="3" key="1">
    <citation type="submission" date="2014-01" db="EMBL/GenBank/DDBJ databases">
        <authorList>
            <person name="Aslett M."/>
        </authorList>
    </citation>
    <scope>NUCLEOTIDE SEQUENCE</scope>
    <source>
        <strain evidence="3">CDC</strain>
    </source>
</reference>
<feature type="transmembrane region" description="Helical" evidence="1">
    <location>
        <begin position="340"/>
        <end position="363"/>
    </location>
</feature>
<dbReference type="InterPro" id="IPR011992">
    <property type="entry name" value="EF-hand-dom_pair"/>
</dbReference>